<comment type="caution">
    <text evidence="2">The sequence shown here is derived from an EMBL/GenBank/DDBJ whole genome shotgun (WGS) entry which is preliminary data.</text>
</comment>
<feature type="region of interest" description="Disordered" evidence="1">
    <location>
        <begin position="273"/>
        <end position="294"/>
    </location>
</feature>
<gene>
    <name evidence="2" type="ORF">VNI00_016803</name>
</gene>
<reference evidence="2 3" key="1">
    <citation type="submission" date="2024-01" db="EMBL/GenBank/DDBJ databases">
        <title>A draft genome for a cacao thread blight-causing isolate of Paramarasmius palmivorus.</title>
        <authorList>
            <person name="Baruah I.K."/>
            <person name="Bukari Y."/>
            <person name="Amoako-Attah I."/>
            <person name="Meinhardt L.W."/>
            <person name="Bailey B.A."/>
            <person name="Cohen S.P."/>
        </authorList>
    </citation>
    <scope>NUCLEOTIDE SEQUENCE [LARGE SCALE GENOMIC DNA]</scope>
    <source>
        <strain evidence="2 3">GH-12</strain>
    </source>
</reference>
<evidence type="ECO:0000256" key="1">
    <source>
        <dbReference type="SAM" id="MobiDB-lite"/>
    </source>
</evidence>
<keyword evidence="3" id="KW-1185">Reference proteome</keyword>
<protein>
    <submittedName>
        <fullName evidence="2">Uncharacterized protein</fullName>
    </submittedName>
</protein>
<dbReference type="EMBL" id="JAYKXP010000141">
    <property type="protein sequence ID" value="KAK7023388.1"/>
    <property type="molecule type" value="Genomic_DNA"/>
</dbReference>
<evidence type="ECO:0000313" key="3">
    <source>
        <dbReference type="Proteomes" id="UP001383192"/>
    </source>
</evidence>
<dbReference type="Proteomes" id="UP001383192">
    <property type="component" value="Unassembled WGS sequence"/>
</dbReference>
<sequence length="294" mass="34302">MIVRSPAELLSEMTGKYYSSLTSGEFTKDYPQWDKLEEIPIDIIGHLRYDTIYSLSLEPVMRPREDINDETWRSVDYHYSIYREKLPSDRKVLSDGLVRFSLKSYRAASFVLHNILRRKPQMYWLSQRARVVDCNEVAKVAEDHVILNPPEFLLRPVSVPLNHGTQPLYLFVYPLPVSVLETMSWTQSRTHFWSLNESGQPELPEEEYEQWGVPTLEPSIKGPILLSSWTEEIYDAMRDWQVVRGFDPTTSNFARHMGYPELEIVGEERVKSRFEDVTERANGKKSGHGRDLSR</sequence>
<dbReference type="AlphaFoldDB" id="A0AAW0BC82"/>
<name>A0AAW0BC82_9AGAR</name>
<proteinExistence type="predicted"/>
<evidence type="ECO:0000313" key="2">
    <source>
        <dbReference type="EMBL" id="KAK7023388.1"/>
    </source>
</evidence>
<organism evidence="2 3">
    <name type="scientific">Paramarasmius palmivorus</name>
    <dbReference type="NCBI Taxonomy" id="297713"/>
    <lineage>
        <taxon>Eukaryota</taxon>
        <taxon>Fungi</taxon>
        <taxon>Dikarya</taxon>
        <taxon>Basidiomycota</taxon>
        <taxon>Agaricomycotina</taxon>
        <taxon>Agaricomycetes</taxon>
        <taxon>Agaricomycetidae</taxon>
        <taxon>Agaricales</taxon>
        <taxon>Marasmiineae</taxon>
        <taxon>Marasmiaceae</taxon>
        <taxon>Paramarasmius</taxon>
    </lineage>
</organism>
<accession>A0AAW0BC82</accession>